<dbReference type="InterPro" id="IPR010982">
    <property type="entry name" value="Lambda_DNA-bd_dom_sf"/>
</dbReference>
<protein>
    <submittedName>
        <fullName evidence="2">Helix-turn-helix domain-containing protein</fullName>
    </submittedName>
</protein>
<accession>A0A1I2IF74</accession>
<dbReference type="Gene3D" id="3.30.450.180">
    <property type="match status" value="1"/>
</dbReference>
<dbReference type="Pfam" id="PF17765">
    <property type="entry name" value="MLTR_LBD"/>
    <property type="match status" value="1"/>
</dbReference>
<reference evidence="2 3" key="1">
    <citation type="submission" date="2016-10" db="EMBL/GenBank/DDBJ databases">
        <authorList>
            <person name="de Groot N.N."/>
        </authorList>
    </citation>
    <scope>NUCLEOTIDE SEQUENCE [LARGE SCALE GENOMIC DNA]</scope>
    <source>
        <strain evidence="2 3">DSM 43019</strain>
    </source>
</reference>
<dbReference type="EMBL" id="FONV01000009">
    <property type="protein sequence ID" value="SFF39486.1"/>
    <property type="molecule type" value="Genomic_DNA"/>
</dbReference>
<dbReference type="CDD" id="cd00093">
    <property type="entry name" value="HTH_XRE"/>
    <property type="match status" value="1"/>
</dbReference>
<gene>
    <name evidence="2" type="ORF">SAMN05421541_109515</name>
</gene>
<dbReference type="GO" id="GO:0003677">
    <property type="term" value="F:DNA binding"/>
    <property type="evidence" value="ECO:0007669"/>
    <property type="project" value="InterPro"/>
</dbReference>
<name>A0A1I2IF74_9ACTN</name>
<dbReference type="Pfam" id="PF13560">
    <property type="entry name" value="HTH_31"/>
    <property type="match status" value="1"/>
</dbReference>
<dbReference type="PANTHER" id="PTHR35010">
    <property type="entry name" value="BLL4672 PROTEIN-RELATED"/>
    <property type="match status" value="1"/>
</dbReference>
<dbReference type="RefSeq" id="WP_093618412.1">
    <property type="nucleotide sequence ID" value="NZ_BOMT01000052.1"/>
</dbReference>
<evidence type="ECO:0000259" key="1">
    <source>
        <dbReference type="PROSITE" id="PS50943"/>
    </source>
</evidence>
<dbReference type="InterPro" id="IPR001387">
    <property type="entry name" value="Cro/C1-type_HTH"/>
</dbReference>
<dbReference type="STRING" id="35752.SAMN05421541_109515"/>
<dbReference type="Proteomes" id="UP000199645">
    <property type="component" value="Unassembled WGS sequence"/>
</dbReference>
<evidence type="ECO:0000313" key="2">
    <source>
        <dbReference type="EMBL" id="SFF39486.1"/>
    </source>
</evidence>
<dbReference type="PROSITE" id="PS50943">
    <property type="entry name" value="HTH_CROC1"/>
    <property type="match status" value="1"/>
</dbReference>
<dbReference type="Gene3D" id="1.10.260.40">
    <property type="entry name" value="lambda repressor-like DNA-binding domains"/>
    <property type="match status" value="1"/>
</dbReference>
<dbReference type="PANTHER" id="PTHR35010:SF2">
    <property type="entry name" value="BLL4672 PROTEIN"/>
    <property type="match status" value="1"/>
</dbReference>
<dbReference type="SMART" id="SM00530">
    <property type="entry name" value="HTH_XRE"/>
    <property type="match status" value="1"/>
</dbReference>
<organism evidence="2 3">
    <name type="scientific">Actinoplanes philippinensis</name>
    <dbReference type="NCBI Taxonomy" id="35752"/>
    <lineage>
        <taxon>Bacteria</taxon>
        <taxon>Bacillati</taxon>
        <taxon>Actinomycetota</taxon>
        <taxon>Actinomycetes</taxon>
        <taxon>Micromonosporales</taxon>
        <taxon>Micromonosporaceae</taxon>
        <taxon>Actinoplanes</taxon>
    </lineage>
</organism>
<dbReference type="SUPFAM" id="SSF47413">
    <property type="entry name" value="lambda repressor-like DNA-binding domains"/>
    <property type="match status" value="1"/>
</dbReference>
<evidence type="ECO:0000313" key="3">
    <source>
        <dbReference type="Proteomes" id="UP000199645"/>
    </source>
</evidence>
<dbReference type="AlphaFoldDB" id="A0A1I2IF74"/>
<sequence length="279" mass="29908">MNELGNTLRAWRGRLSPAAVGLPPGRSRRAKGLRREELAELSGISVDYLVRLEQGRFTNPSSQVAAALARALQLSVAERDHLYRLAGLNPPDAAEITDHVPASVQRVVRRLGDAAVAVFAADWQLIWWNRSWAALCGDPSEAPPHLRNFARDTFLAGAPRLSRHAVTSLVAGTPEAALVGDLRRATGRFPGSRRLLTLIAELTAGSDRFAALWADGTVGAHRSDQKIIDHPEVGPIAVDCDVLTDGDAELKIVIMSAAPDSDDETRLRLAVLTGAASGT</sequence>
<keyword evidence="3" id="KW-1185">Reference proteome</keyword>
<feature type="domain" description="HTH cro/C1-type" evidence="1">
    <location>
        <begin position="28"/>
        <end position="79"/>
    </location>
</feature>
<proteinExistence type="predicted"/>
<dbReference type="InterPro" id="IPR041413">
    <property type="entry name" value="MLTR_LBD"/>
</dbReference>
<dbReference type="OrthoDB" id="3608749at2"/>